<keyword evidence="5" id="KW-1185">Reference proteome</keyword>
<dbReference type="CDD" id="cd04301">
    <property type="entry name" value="NAT_SF"/>
    <property type="match status" value="1"/>
</dbReference>
<protein>
    <submittedName>
        <fullName evidence="4">Acetyltransferase</fullName>
    </submittedName>
</protein>
<dbReference type="GO" id="GO:0016747">
    <property type="term" value="F:acyltransferase activity, transferring groups other than amino-acyl groups"/>
    <property type="evidence" value="ECO:0007669"/>
    <property type="project" value="InterPro"/>
</dbReference>
<sequence length="147" mass="16328">MPVIDTARPADTERLFEIWESSVRATHHFLTEDDIAQLVPLVRGALAEFTPIHVLRDGEGQPYAFMGVHEGMIEMLFVHDAFRGRGAGAQLVRHAIAHLDARKVDVNEQNPQARGFYEHMGFAAYARSPLDGAGQPFPIVHMELKAG</sequence>
<dbReference type="InterPro" id="IPR016181">
    <property type="entry name" value="Acyl_CoA_acyltransferase"/>
</dbReference>
<evidence type="ECO:0000256" key="2">
    <source>
        <dbReference type="ARBA" id="ARBA00023315"/>
    </source>
</evidence>
<evidence type="ECO:0000259" key="3">
    <source>
        <dbReference type="PROSITE" id="PS51186"/>
    </source>
</evidence>
<dbReference type="EMBL" id="SPVF01000218">
    <property type="protein sequence ID" value="TFW16170.1"/>
    <property type="molecule type" value="Genomic_DNA"/>
</dbReference>
<dbReference type="SUPFAM" id="SSF55729">
    <property type="entry name" value="Acyl-CoA N-acyltransferases (Nat)"/>
    <property type="match status" value="1"/>
</dbReference>
<organism evidence="4 5">
    <name type="scientific">Zemynaea arenosa</name>
    <dbReference type="NCBI Taxonomy" id="2561931"/>
    <lineage>
        <taxon>Bacteria</taxon>
        <taxon>Pseudomonadati</taxon>
        <taxon>Pseudomonadota</taxon>
        <taxon>Betaproteobacteria</taxon>
        <taxon>Burkholderiales</taxon>
        <taxon>Oxalobacteraceae</taxon>
        <taxon>Telluria group</taxon>
        <taxon>Zemynaea</taxon>
    </lineage>
</organism>
<dbReference type="PROSITE" id="PS51186">
    <property type="entry name" value="GNAT"/>
    <property type="match status" value="1"/>
</dbReference>
<accession>A0A4Y9S4Q9</accession>
<comment type="caution">
    <text evidence="4">The sequence shown here is derived from an EMBL/GenBank/DDBJ whole genome shotgun (WGS) entry which is preliminary data.</text>
</comment>
<feature type="domain" description="N-acetyltransferase" evidence="3">
    <location>
        <begin position="2"/>
        <end position="147"/>
    </location>
</feature>
<name>A0A4Y9S4Q9_9BURK</name>
<gene>
    <name evidence="4" type="ORF">E4L96_16735</name>
</gene>
<dbReference type="PANTHER" id="PTHR43800:SF1">
    <property type="entry name" value="PEPTIDYL-LYSINE N-ACETYLTRANSFERASE YJAB"/>
    <property type="match status" value="1"/>
</dbReference>
<dbReference type="Gene3D" id="3.40.630.30">
    <property type="match status" value="1"/>
</dbReference>
<dbReference type="AlphaFoldDB" id="A0A4Y9S4Q9"/>
<evidence type="ECO:0000256" key="1">
    <source>
        <dbReference type="ARBA" id="ARBA00022679"/>
    </source>
</evidence>
<evidence type="ECO:0000313" key="4">
    <source>
        <dbReference type="EMBL" id="TFW16170.1"/>
    </source>
</evidence>
<dbReference type="Pfam" id="PF00583">
    <property type="entry name" value="Acetyltransf_1"/>
    <property type="match status" value="1"/>
</dbReference>
<dbReference type="InterPro" id="IPR000182">
    <property type="entry name" value="GNAT_dom"/>
</dbReference>
<dbReference type="OrthoDB" id="9789605at2"/>
<evidence type="ECO:0000313" key="5">
    <source>
        <dbReference type="Proteomes" id="UP000298438"/>
    </source>
</evidence>
<dbReference type="NCBIfam" id="NF007807">
    <property type="entry name" value="PRK10514.1"/>
    <property type="match status" value="1"/>
</dbReference>
<proteinExistence type="predicted"/>
<reference evidence="4 5" key="1">
    <citation type="submission" date="2019-03" db="EMBL/GenBank/DDBJ databases">
        <title>Draft Genome Sequence of Massilia arenosa sp. nov., a Novel Massilia Species Isolated from a Sandy-loam Maize Soil.</title>
        <authorList>
            <person name="Raths R."/>
            <person name="Peta V."/>
            <person name="Bucking H."/>
        </authorList>
    </citation>
    <scope>NUCLEOTIDE SEQUENCE [LARGE SCALE GENOMIC DNA]</scope>
    <source>
        <strain evidence="4 5">MC02</strain>
    </source>
</reference>
<keyword evidence="2" id="KW-0012">Acyltransferase</keyword>
<dbReference type="Proteomes" id="UP000298438">
    <property type="component" value="Unassembled WGS sequence"/>
</dbReference>
<dbReference type="RefSeq" id="WP_135208353.1">
    <property type="nucleotide sequence ID" value="NZ_SPVF01000218.1"/>
</dbReference>
<keyword evidence="1 4" id="KW-0808">Transferase</keyword>
<dbReference type="PANTHER" id="PTHR43800">
    <property type="entry name" value="PEPTIDYL-LYSINE N-ACETYLTRANSFERASE YJAB"/>
    <property type="match status" value="1"/>
</dbReference>